<dbReference type="PATRIC" id="fig|82380.10.peg.262"/>
<accession>A0A0F0KZG7</accession>
<dbReference type="OrthoDB" id="71830at2"/>
<name>A0A0F0KZG7_9MICO</name>
<dbReference type="EMBL" id="JYIV01000012">
    <property type="protein sequence ID" value="KJL26287.1"/>
    <property type="molecule type" value="Genomic_DNA"/>
</dbReference>
<evidence type="ECO:0000313" key="2">
    <source>
        <dbReference type="Proteomes" id="UP000033725"/>
    </source>
</evidence>
<reference evidence="1 2" key="1">
    <citation type="submission" date="2015-02" db="EMBL/GenBank/DDBJ databases">
        <title>Draft genome sequences of ten Microbacterium spp. with emphasis on heavy metal contaminated environments.</title>
        <authorList>
            <person name="Corretto E."/>
        </authorList>
    </citation>
    <scope>NUCLEOTIDE SEQUENCE [LARGE SCALE GENOMIC DNA]</scope>
    <source>
        <strain evidence="1 2">BEL163</strain>
    </source>
</reference>
<dbReference type="RefSeq" id="WP_045262238.1">
    <property type="nucleotide sequence ID" value="NZ_JYIV01000012.1"/>
</dbReference>
<evidence type="ECO:0000313" key="1">
    <source>
        <dbReference type="EMBL" id="KJL26287.1"/>
    </source>
</evidence>
<dbReference type="Proteomes" id="UP000033725">
    <property type="component" value="Unassembled WGS sequence"/>
</dbReference>
<sequence length="133" mass="14538">MIVETATLGSRAVGETLTMDELDGRRSLRALLRPLVAQGLASYDAHRSRAALLQIITPVDLIAGAETGRYGHEPRTLPAAPTLDVAYARAIEAFVDELFFAFLDDVRITDLDDIVTIEPHSRLRLVRLVALTG</sequence>
<comment type="caution">
    <text evidence="1">The sequence shown here is derived from an EMBL/GenBank/DDBJ whole genome shotgun (WGS) entry which is preliminary data.</text>
</comment>
<proteinExistence type="predicted"/>
<gene>
    <name evidence="1" type="ORF">RN51_00262</name>
</gene>
<dbReference type="AlphaFoldDB" id="A0A0F0KZG7"/>
<protein>
    <submittedName>
        <fullName evidence="1">Uncharacterized protein</fullName>
    </submittedName>
</protein>
<organism evidence="1 2">
    <name type="scientific">Microbacterium oxydans</name>
    <dbReference type="NCBI Taxonomy" id="82380"/>
    <lineage>
        <taxon>Bacteria</taxon>
        <taxon>Bacillati</taxon>
        <taxon>Actinomycetota</taxon>
        <taxon>Actinomycetes</taxon>
        <taxon>Micrococcales</taxon>
        <taxon>Microbacteriaceae</taxon>
        <taxon>Microbacterium</taxon>
    </lineage>
</organism>